<evidence type="ECO:0000256" key="9">
    <source>
        <dbReference type="SAM" id="Phobius"/>
    </source>
</evidence>
<dbReference type="EMBL" id="JADXDR010000088">
    <property type="protein sequence ID" value="KAI7839971.1"/>
    <property type="molecule type" value="Genomic_DNA"/>
</dbReference>
<feature type="transmembrane region" description="Helical" evidence="9">
    <location>
        <begin position="334"/>
        <end position="354"/>
    </location>
</feature>
<keyword evidence="11" id="KW-1185">Reference proteome</keyword>
<feature type="transmembrane region" description="Helical" evidence="9">
    <location>
        <begin position="228"/>
        <end position="250"/>
    </location>
</feature>
<dbReference type="Proteomes" id="UP001205105">
    <property type="component" value="Unassembled WGS sequence"/>
</dbReference>
<keyword evidence="3 9" id="KW-0812">Transmembrane</keyword>
<comment type="caution">
    <text evidence="10">The sequence shown here is derived from an EMBL/GenBank/DDBJ whole genome shotgun (WGS) entry which is preliminary data.</text>
</comment>
<evidence type="ECO:0000256" key="6">
    <source>
        <dbReference type="ARBA" id="ARBA00023136"/>
    </source>
</evidence>
<keyword evidence="2" id="KW-0813">Transport</keyword>
<name>A0AAD5DPM8_9CHLO</name>
<feature type="transmembrane region" description="Helical" evidence="9">
    <location>
        <begin position="399"/>
        <end position="418"/>
    </location>
</feature>
<feature type="transmembrane region" description="Helical" evidence="9">
    <location>
        <begin position="366"/>
        <end position="387"/>
    </location>
</feature>
<keyword evidence="5 9" id="KW-1133">Transmembrane helix</keyword>
<dbReference type="InterPro" id="IPR036259">
    <property type="entry name" value="MFS_trans_sf"/>
</dbReference>
<dbReference type="GO" id="GO:0015293">
    <property type="term" value="F:symporter activity"/>
    <property type="evidence" value="ECO:0007669"/>
    <property type="project" value="UniProtKB-KW"/>
</dbReference>
<reference evidence="10" key="1">
    <citation type="submission" date="2020-11" db="EMBL/GenBank/DDBJ databases">
        <title>Chlorella ohadii genome sequencing and assembly.</title>
        <authorList>
            <person name="Murik O."/>
            <person name="Treves H."/>
            <person name="Kedem I."/>
            <person name="Shotland Y."/>
            <person name="Kaplan A."/>
        </authorList>
    </citation>
    <scope>NUCLEOTIDE SEQUENCE</scope>
    <source>
        <strain evidence="10">1</strain>
    </source>
</reference>
<feature type="transmembrane region" description="Helical" evidence="9">
    <location>
        <begin position="127"/>
        <end position="151"/>
    </location>
</feature>
<feature type="transmembrane region" description="Helical" evidence="9">
    <location>
        <begin position="59"/>
        <end position="79"/>
    </location>
</feature>
<comment type="similarity">
    <text evidence="7">Belongs to the major facilitator superfamily. Sodium/anion cotransporter (TC 2.A.1.14) family.</text>
</comment>
<feature type="transmembrane region" description="Helical" evidence="9">
    <location>
        <begin position="270"/>
        <end position="292"/>
    </location>
</feature>
<proteinExistence type="inferred from homology"/>
<organism evidence="10 11">
    <name type="scientific">Chlorella ohadii</name>
    <dbReference type="NCBI Taxonomy" id="2649997"/>
    <lineage>
        <taxon>Eukaryota</taxon>
        <taxon>Viridiplantae</taxon>
        <taxon>Chlorophyta</taxon>
        <taxon>core chlorophytes</taxon>
        <taxon>Trebouxiophyceae</taxon>
        <taxon>Chlorellales</taxon>
        <taxon>Chlorellaceae</taxon>
        <taxon>Chlorella clade</taxon>
        <taxon>Chlorella</taxon>
    </lineage>
</organism>
<feature type="region of interest" description="Disordered" evidence="8">
    <location>
        <begin position="446"/>
        <end position="471"/>
    </location>
</feature>
<evidence type="ECO:0000256" key="7">
    <source>
        <dbReference type="ARBA" id="ARBA00024362"/>
    </source>
</evidence>
<dbReference type="InterPro" id="IPR050382">
    <property type="entry name" value="MFS_Na/Anion_cotransporter"/>
</dbReference>
<feature type="compositionally biased region" description="Low complexity" evidence="8">
    <location>
        <begin position="446"/>
        <end position="455"/>
    </location>
</feature>
<evidence type="ECO:0000256" key="2">
    <source>
        <dbReference type="ARBA" id="ARBA00022448"/>
    </source>
</evidence>
<dbReference type="FunFam" id="1.20.1250.20:FF:000003">
    <property type="entry name" value="Solute carrier family 17 member 3"/>
    <property type="match status" value="1"/>
</dbReference>
<dbReference type="InterPro" id="IPR011701">
    <property type="entry name" value="MFS"/>
</dbReference>
<evidence type="ECO:0000256" key="3">
    <source>
        <dbReference type="ARBA" id="ARBA00022692"/>
    </source>
</evidence>
<feature type="compositionally biased region" description="Polar residues" evidence="8">
    <location>
        <begin position="461"/>
        <end position="471"/>
    </location>
</feature>
<evidence type="ECO:0000313" key="10">
    <source>
        <dbReference type="EMBL" id="KAI7839971.1"/>
    </source>
</evidence>
<evidence type="ECO:0000256" key="5">
    <source>
        <dbReference type="ARBA" id="ARBA00022989"/>
    </source>
</evidence>
<dbReference type="PANTHER" id="PTHR11662:SF446">
    <property type="entry name" value="SODIUM-DEPENDENT PHOSPHATE TRANSPORT PROTEIN 1, CHLOROPLASTIC"/>
    <property type="match status" value="1"/>
</dbReference>
<keyword evidence="4" id="KW-0769">Symport</keyword>
<evidence type="ECO:0000313" key="11">
    <source>
        <dbReference type="Proteomes" id="UP001205105"/>
    </source>
</evidence>
<evidence type="ECO:0000256" key="1">
    <source>
        <dbReference type="ARBA" id="ARBA00004141"/>
    </source>
</evidence>
<dbReference type="GO" id="GO:0016020">
    <property type="term" value="C:membrane"/>
    <property type="evidence" value="ECO:0007669"/>
    <property type="project" value="UniProtKB-SubCell"/>
</dbReference>
<gene>
    <name evidence="10" type="ORF">COHA_006292</name>
</gene>
<dbReference type="Gene3D" id="1.20.1250.20">
    <property type="entry name" value="MFS general substrate transporter like domains"/>
    <property type="match status" value="2"/>
</dbReference>
<dbReference type="Pfam" id="PF07690">
    <property type="entry name" value="MFS_1"/>
    <property type="match status" value="2"/>
</dbReference>
<protein>
    <submittedName>
        <fullName evidence="10">Uncharacterized protein</fullName>
    </submittedName>
</protein>
<keyword evidence="6 9" id="KW-0472">Membrane</keyword>
<evidence type="ECO:0000256" key="4">
    <source>
        <dbReference type="ARBA" id="ARBA00022847"/>
    </source>
</evidence>
<comment type="subcellular location">
    <subcellularLocation>
        <location evidence="1">Membrane</location>
        <topology evidence="1">Multi-pass membrane protein</topology>
    </subcellularLocation>
</comment>
<dbReference type="AlphaFoldDB" id="A0AAD5DPM8"/>
<accession>A0AAD5DPM8</accession>
<dbReference type="PANTHER" id="PTHR11662">
    <property type="entry name" value="SOLUTE CARRIER FAMILY 17"/>
    <property type="match status" value="1"/>
</dbReference>
<evidence type="ECO:0000256" key="8">
    <source>
        <dbReference type="SAM" id="MobiDB-lite"/>
    </source>
</evidence>
<feature type="transmembrane region" description="Helical" evidence="9">
    <location>
        <begin position="100"/>
        <end position="121"/>
    </location>
</feature>
<dbReference type="SUPFAM" id="SSF103473">
    <property type="entry name" value="MFS general substrate transporter"/>
    <property type="match status" value="1"/>
</dbReference>
<sequence length="471" mass="48901">MRQAVLPGRARPAANPGRRAQVLLPGPLRLDGALAAPDRRAAPAAAPAAEEEKPLSTEALTLVLLSTAVAFICSIDRAAMSVAILPMSEQFAWDDAAKGAVSSAFFAGYMITNLCGGFLATKYSAKGVLALGVVLWSMFTIATPTAAAGNLSELMLARAAMGVGEGVTYPSIQNLARRWVPEEKRSRALAFIYSAAAAPASSAHEAEAKGHDLRLQDVPWASFARSKAFWAIVAAQCTVSVGNVLAFSWLPTFYHQVYGVDVAGSSAYSVLPFVVTVAATNAAGWIADGLVNNKVLDKTRTRKLMQAIASLGPALCLVKLAADQGQGSVSSLNDAVALVTAWVSLCGFSAAGYGSNHQDISKQYSGILYGLSNGLASVAASVSIYATGQVLHYTHDWSLVFEVAAGLYAVGALAYLSWASCEEQFGSEAELQLAAAGRQLGSAGAQRSAAAGGEQAKVRQAASQQGKLKAP</sequence>